<dbReference type="InterPro" id="IPR001128">
    <property type="entry name" value="Cyt_P450"/>
</dbReference>
<evidence type="ECO:0000256" key="3">
    <source>
        <dbReference type="ARBA" id="ARBA00004406"/>
    </source>
</evidence>
<evidence type="ECO:0000256" key="1">
    <source>
        <dbReference type="ARBA" id="ARBA00001971"/>
    </source>
</evidence>
<evidence type="ECO:0000256" key="2">
    <source>
        <dbReference type="ARBA" id="ARBA00004174"/>
    </source>
</evidence>
<evidence type="ECO:0000256" key="4">
    <source>
        <dbReference type="ARBA" id="ARBA00010617"/>
    </source>
</evidence>
<evidence type="ECO:0000256" key="11">
    <source>
        <dbReference type="ARBA" id="ARBA00023033"/>
    </source>
</evidence>
<keyword evidence="8" id="KW-0492">Microsome</keyword>
<dbReference type="InterPro" id="IPR002401">
    <property type="entry name" value="Cyt_P450_E_grp-I"/>
</dbReference>
<keyword evidence="6 13" id="KW-0479">Metal-binding</keyword>
<evidence type="ECO:0000256" key="8">
    <source>
        <dbReference type="ARBA" id="ARBA00022848"/>
    </source>
</evidence>
<evidence type="ECO:0000256" key="9">
    <source>
        <dbReference type="ARBA" id="ARBA00023002"/>
    </source>
</evidence>
<keyword evidence="9 14" id="KW-0560">Oxidoreductase</keyword>
<dbReference type="Gene3D" id="1.10.630.10">
    <property type="entry name" value="Cytochrome P450"/>
    <property type="match status" value="2"/>
</dbReference>
<dbReference type="InterPro" id="IPR017972">
    <property type="entry name" value="Cyt_P450_CS"/>
</dbReference>
<keyword evidence="7" id="KW-0256">Endoplasmic reticulum</keyword>
<dbReference type="PROSITE" id="PS00086">
    <property type="entry name" value="CYTOCHROME_P450"/>
    <property type="match status" value="1"/>
</dbReference>
<dbReference type="PANTHER" id="PTHR24291">
    <property type="entry name" value="CYTOCHROME P450 FAMILY 4"/>
    <property type="match status" value="1"/>
</dbReference>
<dbReference type="PRINTS" id="PR00463">
    <property type="entry name" value="EP450I"/>
</dbReference>
<dbReference type="InterPro" id="IPR050196">
    <property type="entry name" value="Cytochrome_P450_Monoox"/>
</dbReference>
<comment type="similarity">
    <text evidence="4 14">Belongs to the cytochrome P450 family.</text>
</comment>
<dbReference type="Pfam" id="PF00067">
    <property type="entry name" value="p450"/>
    <property type="match status" value="2"/>
</dbReference>
<evidence type="ECO:0000256" key="12">
    <source>
        <dbReference type="ARBA" id="ARBA00023136"/>
    </source>
</evidence>
<feature type="binding site" description="axial binding residue" evidence="13">
    <location>
        <position position="228"/>
    </location>
    <ligand>
        <name>heme</name>
        <dbReference type="ChEBI" id="CHEBI:30413"/>
    </ligand>
    <ligandPart>
        <name>Fe</name>
        <dbReference type="ChEBI" id="CHEBI:18248"/>
    </ligandPart>
</feature>
<reference evidence="15" key="1">
    <citation type="submission" date="2020-11" db="EMBL/GenBank/DDBJ databases">
        <authorList>
            <person name="Tran Van P."/>
        </authorList>
    </citation>
    <scope>NUCLEOTIDE SEQUENCE</scope>
</reference>
<dbReference type="PANTHER" id="PTHR24291:SF189">
    <property type="entry name" value="CYTOCHROME P450 4C3-RELATED"/>
    <property type="match status" value="1"/>
</dbReference>
<protein>
    <recommendedName>
        <fullName evidence="16">Cytochrome P450</fullName>
    </recommendedName>
</protein>
<dbReference type="GO" id="GO:0016705">
    <property type="term" value="F:oxidoreductase activity, acting on paired donors, with incorporation or reduction of molecular oxygen"/>
    <property type="evidence" value="ECO:0007669"/>
    <property type="project" value="InterPro"/>
</dbReference>
<evidence type="ECO:0000256" key="13">
    <source>
        <dbReference type="PIRSR" id="PIRSR602401-1"/>
    </source>
</evidence>
<keyword evidence="12" id="KW-0472">Membrane</keyword>
<dbReference type="GO" id="GO:0005506">
    <property type="term" value="F:iron ion binding"/>
    <property type="evidence" value="ECO:0007669"/>
    <property type="project" value="InterPro"/>
</dbReference>
<evidence type="ECO:0000256" key="6">
    <source>
        <dbReference type="ARBA" id="ARBA00022723"/>
    </source>
</evidence>
<keyword evidence="10 13" id="KW-0408">Iron</keyword>
<evidence type="ECO:0000256" key="7">
    <source>
        <dbReference type="ARBA" id="ARBA00022824"/>
    </source>
</evidence>
<dbReference type="InterPro" id="IPR036396">
    <property type="entry name" value="Cyt_P450_sf"/>
</dbReference>
<name>A0A7R9D5K4_TIMPO</name>
<keyword evidence="11 14" id="KW-0503">Monooxygenase</keyword>
<accession>A0A7R9D5K4</accession>
<dbReference type="AlphaFoldDB" id="A0A7R9D5K4"/>
<organism evidence="15">
    <name type="scientific">Timema poppense</name>
    <name type="common">Walking stick</name>
    <dbReference type="NCBI Taxonomy" id="170557"/>
    <lineage>
        <taxon>Eukaryota</taxon>
        <taxon>Metazoa</taxon>
        <taxon>Ecdysozoa</taxon>
        <taxon>Arthropoda</taxon>
        <taxon>Hexapoda</taxon>
        <taxon>Insecta</taxon>
        <taxon>Pterygota</taxon>
        <taxon>Neoptera</taxon>
        <taxon>Polyneoptera</taxon>
        <taxon>Phasmatodea</taxon>
        <taxon>Timematodea</taxon>
        <taxon>Timematoidea</taxon>
        <taxon>Timematidae</taxon>
        <taxon>Timema</taxon>
    </lineage>
</organism>
<proteinExistence type="inferred from homology"/>
<evidence type="ECO:0000256" key="10">
    <source>
        <dbReference type="ARBA" id="ARBA00023004"/>
    </source>
</evidence>
<comment type="cofactor">
    <cofactor evidence="1 13">
        <name>heme</name>
        <dbReference type="ChEBI" id="CHEBI:30413"/>
    </cofactor>
</comment>
<dbReference type="EMBL" id="OD003352">
    <property type="protein sequence ID" value="CAD7407609.1"/>
    <property type="molecule type" value="Genomic_DNA"/>
</dbReference>
<evidence type="ECO:0000256" key="5">
    <source>
        <dbReference type="ARBA" id="ARBA00022617"/>
    </source>
</evidence>
<gene>
    <name evidence="15" type="ORF">TPSB3V08_LOCUS5972</name>
</gene>
<comment type="subcellular location">
    <subcellularLocation>
        <location evidence="3">Endoplasmic reticulum membrane</location>
        <topology evidence="3">Peripheral membrane protein</topology>
    </subcellularLocation>
    <subcellularLocation>
        <location evidence="2">Microsome membrane</location>
        <topology evidence="2">Peripheral membrane protein</topology>
    </subcellularLocation>
</comment>
<evidence type="ECO:0000256" key="14">
    <source>
        <dbReference type="RuleBase" id="RU000461"/>
    </source>
</evidence>
<keyword evidence="5 13" id="KW-0349">Heme</keyword>
<sequence length="282" mass="32861">MYCAGGKKDAVFIDRLLELEDEGFTEDDIIYEVNTFLIAGHETSALASSFCLMMLALHTNFQHPNHWLHYSIYYHFVTSILATRKLPLKVDQLPLQVLATPQLDQRCKKRKWQDSAWQELEEIFGHSDREPTLQDLRNMKYLERCIQETLRLFPSAPAIGRKLQEDLHLGENIIPAGCEVLIPIITVHRMKEHYPNPNKFNPDNFLPDRVQERHPYVYIPFSAGPRNCVAQKFAMIESKVIISTVLRQFRLEPITQLRDINLTWNVTLRSTKPLIIKLTSRH</sequence>
<dbReference type="GO" id="GO:0020037">
    <property type="term" value="F:heme binding"/>
    <property type="evidence" value="ECO:0007669"/>
    <property type="project" value="InterPro"/>
</dbReference>
<dbReference type="GO" id="GO:0005789">
    <property type="term" value="C:endoplasmic reticulum membrane"/>
    <property type="evidence" value="ECO:0007669"/>
    <property type="project" value="UniProtKB-SubCell"/>
</dbReference>
<evidence type="ECO:0000313" key="15">
    <source>
        <dbReference type="EMBL" id="CAD7407609.1"/>
    </source>
</evidence>
<dbReference type="SUPFAM" id="SSF48264">
    <property type="entry name" value="Cytochrome P450"/>
    <property type="match status" value="2"/>
</dbReference>
<dbReference type="PRINTS" id="PR00385">
    <property type="entry name" value="P450"/>
</dbReference>
<evidence type="ECO:0008006" key="16">
    <source>
        <dbReference type="Google" id="ProtNLM"/>
    </source>
</evidence>
<dbReference type="GO" id="GO:0004497">
    <property type="term" value="F:monooxygenase activity"/>
    <property type="evidence" value="ECO:0007669"/>
    <property type="project" value="UniProtKB-KW"/>
</dbReference>